<protein>
    <recommendedName>
        <fullName evidence="7">Protein kinase domain-containing protein</fullName>
    </recommendedName>
</protein>
<keyword evidence="3" id="KW-0418">Kinase</keyword>
<evidence type="ECO:0000256" key="4">
    <source>
        <dbReference type="ARBA" id="ARBA00022840"/>
    </source>
</evidence>
<dbReference type="SUPFAM" id="SSF56112">
    <property type="entry name" value="Protein kinase-like (PK-like)"/>
    <property type="match status" value="1"/>
</dbReference>
<feature type="compositionally biased region" description="Basic and acidic residues" evidence="6">
    <location>
        <begin position="293"/>
        <end position="308"/>
    </location>
</feature>
<dbReference type="CDD" id="cd14014">
    <property type="entry name" value="STKc_PknB_like"/>
    <property type="match status" value="1"/>
</dbReference>
<dbReference type="InterPro" id="IPR017441">
    <property type="entry name" value="Protein_kinase_ATP_BS"/>
</dbReference>
<feature type="domain" description="Protein kinase" evidence="7">
    <location>
        <begin position="28"/>
        <end position="289"/>
    </location>
</feature>
<dbReference type="PANTHER" id="PTHR43289:SF34">
    <property type="entry name" value="SERINE_THREONINE-PROTEIN KINASE YBDM-RELATED"/>
    <property type="match status" value="1"/>
</dbReference>
<keyword evidence="4 5" id="KW-0067">ATP-binding</keyword>
<evidence type="ECO:0000256" key="5">
    <source>
        <dbReference type="PROSITE-ProRule" id="PRU10141"/>
    </source>
</evidence>
<dbReference type="Gene3D" id="3.30.200.20">
    <property type="entry name" value="Phosphorylase Kinase, domain 1"/>
    <property type="match status" value="1"/>
</dbReference>
<feature type="region of interest" description="Disordered" evidence="6">
    <location>
        <begin position="1"/>
        <end position="21"/>
    </location>
</feature>
<evidence type="ECO:0000256" key="1">
    <source>
        <dbReference type="ARBA" id="ARBA00022679"/>
    </source>
</evidence>
<dbReference type="InterPro" id="IPR000719">
    <property type="entry name" value="Prot_kinase_dom"/>
</dbReference>
<name>A0ABP5VNU2_9ACTN</name>
<dbReference type="InterPro" id="IPR008271">
    <property type="entry name" value="Ser/Thr_kinase_AS"/>
</dbReference>
<dbReference type="InterPro" id="IPR011009">
    <property type="entry name" value="Kinase-like_dom_sf"/>
</dbReference>
<dbReference type="PROSITE" id="PS00108">
    <property type="entry name" value="PROTEIN_KINASE_ST"/>
    <property type="match status" value="1"/>
</dbReference>
<keyword evidence="9" id="KW-1185">Reference proteome</keyword>
<evidence type="ECO:0000256" key="6">
    <source>
        <dbReference type="SAM" id="MobiDB-lite"/>
    </source>
</evidence>
<evidence type="ECO:0000313" key="8">
    <source>
        <dbReference type="EMBL" id="GAA2404387.1"/>
    </source>
</evidence>
<feature type="region of interest" description="Disordered" evidence="6">
    <location>
        <begin position="285"/>
        <end position="316"/>
    </location>
</feature>
<feature type="binding site" evidence="5">
    <location>
        <position position="56"/>
    </location>
    <ligand>
        <name>ATP</name>
        <dbReference type="ChEBI" id="CHEBI:30616"/>
    </ligand>
</feature>
<dbReference type="Pfam" id="PF00069">
    <property type="entry name" value="Pkinase"/>
    <property type="match status" value="1"/>
</dbReference>
<keyword evidence="2 5" id="KW-0547">Nucleotide-binding</keyword>
<gene>
    <name evidence="8" type="ORF">GCM10010191_10150</name>
</gene>
<feature type="compositionally biased region" description="Basic and acidic residues" evidence="6">
    <location>
        <begin position="1"/>
        <end position="10"/>
    </location>
</feature>
<comment type="caution">
    <text evidence="8">The sequence shown here is derived from an EMBL/GenBank/DDBJ whole genome shotgun (WGS) entry which is preliminary data.</text>
</comment>
<evidence type="ECO:0000259" key="7">
    <source>
        <dbReference type="PROSITE" id="PS50011"/>
    </source>
</evidence>
<dbReference type="PROSITE" id="PS00107">
    <property type="entry name" value="PROTEIN_KINASE_ATP"/>
    <property type="match status" value="1"/>
</dbReference>
<evidence type="ECO:0000256" key="3">
    <source>
        <dbReference type="ARBA" id="ARBA00022777"/>
    </source>
</evidence>
<accession>A0ABP5VNU2</accession>
<dbReference type="EMBL" id="BAAARW010000003">
    <property type="protein sequence ID" value="GAA2404387.1"/>
    <property type="molecule type" value="Genomic_DNA"/>
</dbReference>
<evidence type="ECO:0000313" key="9">
    <source>
        <dbReference type="Proteomes" id="UP001501231"/>
    </source>
</evidence>
<dbReference type="Proteomes" id="UP001501231">
    <property type="component" value="Unassembled WGS sequence"/>
</dbReference>
<dbReference type="PROSITE" id="PS50011">
    <property type="entry name" value="PROTEIN_KINASE_DOM"/>
    <property type="match status" value="1"/>
</dbReference>
<dbReference type="Gene3D" id="1.10.510.10">
    <property type="entry name" value="Transferase(Phosphotransferase) domain 1"/>
    <property type="match status" value="1"/>
</dbReference>
<proteinExistence type="predicted"/>
<evidence type="ECO:0000256" key="2">
    <source>
        <dbReference type="ARBA" id="ARBA00022741"/>
    </source>
</evidence>
<organism evidence="8 9">
    <name type="scientific">Actinomadura vinacea</name>
    <dbReference type="NCBI Taxonomy" id="115336"/>
    <lineage>
        <taxon>Bacteria</taxon>
        <taxon>Bacillati</taxon>
        <taxon>Actinomycetota</taxon>
        <taxon>Actinomycetes</taxon>
        <taxon>Streptosporangiales</taxon>
        <taxon>Thermomonosporaceae</taxon>
        <taxon>Actinomadura</taxon>
    </lineage>
</organism>
<sequence length="316" mass="33634">MAAERARDSEGSGMEPLRSGDPAQVGAYRLVARLGAGGTGRVYLGHDSSGDLVAIKVVHAHIAHRQDRRDRFAREIAAVRGIDPAYIAPVVDHDMSAAEPWLATAYLRGPTLQQMVELRGPLAGPSVRVLGAALAKALAAIHRAGVLHRDLKPSNLVLAPDGPRVVDFGIARPDGADTITAPGSLLGTPGYIPPERIRLRNSGPEGDVFAFGAVLVYAGTGEGPFGTGSVPSLLYRTQFEEPRLDALRAALDDPRLTEIIVSCLAREPGWRPTAEQLVGRFTEAPDPGYAPRLPDEAAVRVTDPDGRRWAPHTRGS</sequence>
<dbReference type="PANTHER" id="PTHR43289">
    <property type="entry name" value="MITOGEN-ACTIVATED PROTEIN KINASE KINASE KINASE 20-RELATED"/>
    <property type="match status" value="1"/>
</dbReference>
<keyword evidence="1" id="KW-0808">Transferase</keyword>
<reference evidence="9" key="1">
    <citation type="journal article" date="2019" name="Int. J. Syst. Evol. Microbiol.">
        <title>The Global Catalogue of Microorganisms (GCM) 10K type strain sequencing project: providing services to taxonomists for standard genome sequencing and annotation.</title>
        <authorList>
            <consortium name="The Broad Institute Genomics Platform"/>
            <consortium name="The Broad Institute Genome Sequencing Center for Infectious Disease"/>
            <person name="Wu L."/>
            <person name="Ma J."/>
        </authorList>
    </citation>
    <scope>NUCLEOTIDE SEQUENCE [LARGE SCALE GENOMIC DNA]</scope>
    <source>
        <strain evidence="9">JCM 3325</strain>
    </source>
</reference>
<dbReference type="SMART" id="SM00220">
    <property type="entry name" value="S_TKc"/>
    <property type="match status" value="1"/>
</dbReference>